<proteinExistence type="predicted"/>
<dbReference type="EMBL" id="VIFY01000017">
    <property type="protein sequence ID" value="TQB75682.1"/>
    <property type="molecule type" value="Genomic_DNA"/>
</dbReference>
<evidence type="ECO:0000313" key="10">
    <source>
        <dbReference type="Proteomes" id="UP000319663"/>
    </source>
</evidence>
<accession>A0A507R0J0</accession>
<dbReference type="Proteomes" id="UP000319663">
    <property type="component" value="Unassembled WGS sequence"/>
</dbReference>
<feature type="compositionally biased region" description="Basic and acidic residues" evidence="6">
    <location>
        <begin position="433"/>
        <end position="480"/>
    </location>
</feature>
<organism evidence="9 10">
    <name type="scientific">Monascus purpureus</name>
    <name type="common">Red mold</name>
    <name type="synonym">Monascus anka</name>
    <dbReference type="NCBI Taxonomy" id="5098"/>
    <lineage>
        <taxon>Eukaryota</taxon>
        <taxon>Fungi</taxon>
        <taxon>Dikarya</taxon>
        <taxon>Ascomycota</taxon>
        <taxon>Pezizomycotina</taxon>
        <taxon>Eurotiomycetes</taxon>
        <taxon>Eurotiomycetidae</taxon>
        <taxon>Eurotiales</taxon>
        <taxon>Aspergillaceae</taxon>
        <taxon>Monascus</taxon>
    </lineage>
</organism>
<keyword evidence="3" id="KW-0597">Phosphoprotein</keyword>
<feature type="compositionally biased region" description="Basic and acidic residues" evidence="6">
    <location>
        <begin position="503"/>
        <end position="544"/>
    </location>
</feature>
<feature type="region of interest" description="Disordered" evidence="6">
    <location>
        <begin position="59"/>
        <end position="78"/>
    </location>
</feature>
<protein>
    <recommendedName>
        <fullName evidence="11">Centrosomin N-terminal motif 1 domain-containing protein</fullName>
    </recommendedName>
</protein>
<dbReference type="GO" id="GO:0045098">
    <property type="term" value="C:type III intermediate filament"/>
    <property type="evidence" value="ECO:0007669"/>
    <property type="project" value="TreeGrafter"/>
</dbReference>
<evidence type="ECO:0000256" key="6">
    <source>
        <dbReference type="SAM" id="MobiDB-lite"/>
    </source>
</evidence>
<dbReference type="Pfam" id="PF10495">
    <property type="entry name" value="PACT_coil_coil"/>
    <property type="match status" value="1"/>
</dbReference>
<feature type="region of interest" description="Disordered" evidence="6">
    <location>
        <begin position="639"/>
        <end position="698"/>
    </location>
</feature>
<dbReference type="GO" id="GO:0005815">
    <property type="term" value="C:microtubule organizing center"/>
    <property type="evidence" value="ECO:0007669"/>
    <property type="project" value="UniProtKB-SubCell"/>
</dbReference>
<dbReference type="Gene3D" id="1.10.287.1490">
    <property type="match status" value="1"/>
</dbReference>
<dbReference type="GO" id="GO:0005737">
    <property type="term" value="C:cytoplasm"/>
    <property type="evidence" value="ECO:0007669"/>
    <property type="project" value="UniProtKB-ARBA"/>
</dbReference>
<evidence type="ECO:0000256" key="5">
    <source>
        <dbReference type="ARBA" id="ARBA00023212"/>
    </source>
</evidence>
<feature type="compositionally biased region" description="Basic and acidic residues" evidence="6">
    <location>
        <begin position="555"/>
        <end position="599"/>
    </location>
</feature>
<feature type="domain" description="Centrosomin N-terminal motif 1" evidence="7">
    <location>
        <begin position="191"/>
        <end position="263"/>
    </location>
</feature>
<evidence type="ECO:0000256" key="1">
    <source>
        <dbReference type="ARBA" id="ARBA00004267"/>
    </source>
</evidence>
<comment type="subcellular location">
    <subcellularLocation>
        <location evidence="1">Cytoplasm</location>
        <location evidence="1">Cytoskeleton</location>
        <location evidence="1">Microtubule organizing center</location>
    </subcellularLocation>
</comment>
<dbReference type="STRING" id="5098.A0A507R0J0"/>
<reference evidence="9 10" key="1">
    <citation type="submission" date="2019-06" db="EMBL/GenBank/DDBJ databases">
        <title>Wine fermentation using esterase from Monascus purpureus.</title>
        <authorList>
            <person name="Geng C."/>
            <person name="Zhang Y."/>
        </authorList>
    </citation>
    <scope>NUCLEOTIDE SEQUENCE [LARGE SCALE GENOMIC DNA]</scope>
    <source>
        <strain evidence="9">HQ1</strain>
    </source>
</reference>
<keyword evidence="5" id="KW-0206">Cytoskeleton</keyword>
<evidence type="ECO:0000313" key="9">
    <source>
        <dbReference type="EMBL" id="TQB75682.1"/>
    </source>
</evidence>
<keyword evidence="2" id="KW-0963">Cytoplasm</keyword>
<keyword evidence="10" id="KW-1185">Reference proteome</keyword>
<evidence type="ECO:0000256" key="2">
    <source>
        <dbReference type="ARBA" id="ARBA00022490"/>
    </source>
</evidence>
<evidence type="ECO:0000256" key="4">
    <source>
        <dbReference type="ARBA" id="ARBA00023054"/>
    </source>
</evidence>
<name>A0A507R0J0_MONPU</name>
<evidence type="ECO:0000259" key="7">
    <source>
        <dbReference type="Pfam" id="PF07989"/>
    </source>
</evidence>
<evidence type="ECO:0000259" key="8">
    <source>
        <dbReference type="Pfam" id="PF10495"/>
    </source>
</evidence>
<feature type="domain" description="Pericentrin/AKAP-450 centrosomal targeting" evidence="8">
    <location>
        <begin position="876"/>
        <end position="953"/>
    </location>
</feature>
<dbReference type="InterPro" id="IPR012943">
    <property type="entry name" value="Cnn_1N"/>
</dbReference>
<dbReference type="Pfam" id="PF07989">
    <property type="entry name" value="Cnn_1N"/>
    <property type="match status" value="1"/>
</dbReference>
<dbReference type="PANTHER" id="PTHR34707">
    <property type="entry name" value="VIMENTIN-TYPE INTERMEDIATE FILAMENT-ASSOCIATED COILED-COIL PROTEIN"/>
    <property type="match status" value="1"/>
</dbReference>
<evidence type="ECO:0000256" key="3">
    <source>
        <dbReference type="ARBA" id="ARBA00022553"/>
    </source>
</evidence>
<dbReference type="PANTHER" id="PTHR34707:SF1">
    <property type="entry name" value="VIMENTIN-TYPE INTERMEDIATE FILAMENT-ASSOCIATED COILED-COIL PROTEIN"/>
    <property type="match status" value="1"/>
</dbReference>
<feature type="compositionally biased region" description="Basic and acidic residues" evidence="6">
    <location>
        <begin position="391"/>
        <end position="421"/>
    </location>
</feature>
<feature type="region of interest" description="Disordered" evidence="6">
    <location>
        <begin position="378"/>
        <end position="480"/>
    </location>
</feature>
<feature type="region of interest" description="Disordered" evidence="6">
    <location>
        <begin position="503"/>
        <end position="599"/>
    </location>
</feature>
<evidence type="ECO:0008006" key="11">
    <source>
        <dbReference type="Google" id="ProtNLM"/>
    </source>
</evidence>
<comment type="caution">
    <text evidence="9">The sequence shown here is derived from an EMBL/GenBank/DDBJ whole genome shotgun (WGS) entry which is preliminary data.</text>
</comment>
<keyword evidence="4" id="KW-0175">Coiled coil</keyword>
<gene>
    <name evidence="9" type="ORF">MPDQ_002301</name>
</gene>
<sequence length="983" mass="114908">MPYPYIDTPRTEADGNATYMTGYRSAGRTHLSALDSVENSFQTPSKDEDIIKTIENGRKRNSGGFKLTTPRAGLGPKPTRSALRHLPAAAPAKGEFTPLMQSATRNNMLKNMSAVRGAGGPKTPAYLKSNYRSNGNTPGLPEMTGIYEDDVMEDEATPVPHVASSSAQSTPLPMLPGRDGGFLNDGQNMMTLKEQERVIDKLEKDNFGLKLKIHYLQEQIEKAGPEYNQAALKENTELKVAKLTIQRDLSRYKKGLLQAERDLQIYRAQVQELREKNRRRQTDETIQREMDLMRQDIETRDAQVKSLQNELRDVKSKQSEVVDSLRDDIEDLEATVREKDRMIEEREEEIEELKDKDNKEHFAVSELQTELERAKEQLEDLQKSLDQAKSAAREAQDAEKRAMQEKAQAEDDLRELHEEMANKSISTKGLSRQLEEKASRLEGEVHEMQQERYDLQTELKRTKEQSRQLEEKASRLEGEVHEMQRERYDLQAELKRIKEELAETKENLDKAKSACEETKDSAKRASQEKDRVKEELRQLHEEMANRSLGRGYSRQLEEKANKLDKELRETQRENHAIKKELDAKTQHESRLEEQYERMKEQAEENLKLLQDEMANKSSGTKKINRLFEEREKKLEQELREVQEEHDALRKELDRKTQHESYLEEQYQRIQREMESERRESQDAEEARKREKALLQREADQMASSVRTYKSRIAELEKELHEALMRKFDTRSPHSSPSSKLHEELRSLRRELSDTHRSLRDLKMKNRDLEHAMMREEDQRDLHELLKTSTLEAESLALKLSERDARVHELKAQLRRIREERANYVDKAEAVGKELEALQDRYEQALEKLSTSNTENRSKHEKEVRGLGKEIVWLRARLKREQRFRRDLAWSKGLMELGERVRVACNQADLRMVAEMGIKPHESNKDLQNPRQKLKRTISTVIAAIRIQRMAREWKKTRELGENLKRAKDEVLKRRRSSKKGLQW</sequence>
<dbReference type="InterPro" id="IPR019528">
    <property type="entry name" value="PACT_domain"/>
</dbReference>
<dbReference type="AlphaFoldDB" id="A0A507R0J0"/>